<dbReference type="eggNOG" id="ENOG502ZQY0">
    <property type="taxonomic scope" value="Bacteria"/>
</dbReference>
<sequence length="127" mass="13531">MVKTIFDLVGRAAREGGETVLGLKDLDTHACYMLYGVLQPGEPPRLLKPGVGHEEIICVVAGSLELEHDGQKLVLQAGQAVHLVGEETWRASAPGPLEARYVAAGGHGQGGHGHGHHGHDDHDHHDH</sequence>
<protein>
    <recommendedName>
        <fullName evidence="4">Cupin 2 conserved barrel domain protein</fullName>
    </recommendedName>
</protein>
<feature type="region of interest" description="Disordered" evidence="1">
    <location>
        <begin position="103"/>
        <end position="127"/>
    </location>
</feature>
<dbReference type="RefSeq" id="WP_013259075.1">
    <property type="nucleotide sequence ID" value="NC_014365.1"/>
</dbReference>
<dbReference type="KEGG" id="dbr:Deba_2273"/>
<name>E1QJ93_DESB2</name>
<keyword evidence="3" id="KW-1185">Reference proteome</keyword>
<dbReference type="InterPro" id="IPR014710">
    <property type="entry name" value="RmlC-like_jellyroll"/>
</dbReference>
<dbReference type="OrthoDB" id="5520811at2"/>
<reference evidence="2 3" key="1">
    <citation type="journal article" date="2010" name="Stand. Genomic Sci.">
        <title>Complete genome sequence of Desulfarculus baarsii type strain (2st14).</title>
        <authorList>
            <person name="Sun H."/>
            <person name="Spring S."/>
            <person name="Lapidus A."/>
            <person name="Davenport K."/>
            <person name="Del Rio T.G."/>
            <person name="Tice H."/>
            <person name="Nolan M."/>
            <person name="Copeland A."/>
            <person name="Cheng J.F."/>
            <person name="Lucas S."/>
            <person name="Tapia R."/>
            <person name="Goodwin L."/>
            <person name="Pitluck S."/>
            <person name="Ivanova N."/>
            <person name="Pagani I."/>
            <person name="Mavromatis K."/>
            <person name="Ovchinnikova G."/>
            <person name="Pati A."/>
            <person name="Chen A."/>
            <person name="Palaniappan K."/>
            <person name="Hauser L."/>
            <person name="Chang Y.J."/>
            <person name="Jeffries C.D."/>
            <person name="Detter J.C."/>
            <person name="Han C."/>
            <person name="Rohde M."/>
            <person name="Brambilla E."/>
            <person name="Goker M."/>
            <person name="Woyke T."/>
            <person name="Bristow J."/>
            <person name="Eisen J.A."/>
            <person name="Markowitz V."/>
            <person name="Hugenholtz P."/>
            <person name="Kyrpides N.C."/>
            <person name="Klenk H.P."/>
            <person name="Land M."/>
        </authorList>
    </citation>
    <scope>NUCLEOTIDE SEQUENCE [LARGE SCALE GENOMIC DNA]</scope>
    <source>
        <strain evidence="3">ATCC 33931 / DSM 2075 / LMG 7858 / VKM B-1802 / 2st14</strain>
    </source>
</reference>
<dbReference type="SUPFAM" id="SSF51182">
    <property type="entry name" value="RmlC-like cupins"/>
    <property type="match status" value="1"/>
</dbReference>
<evidence type="ECO:0008006" key="4">
    <source>
        <dbReference type="Google" id="ProtNLM"/>
    </source>
</evidence>
<dbReference type="EMBL" id="CP002085">
    <property type="protein sequence ID" value="ADK85636.1"/>
    <property type="molecule type" value="Genomic_DNA"/>
</dbReference>
<dbReference type="HOGENOM" id="CLU_173140_0_0_7"/>
<evidence type="ECO:0000256" key="1">
    <source>
        <dbReference type="SAM" id="MobiDB-lite"/>
    </source>
</evidence>
<feature type="compositionally biased region" description="Basic and acidic residues" evidence="1">
    <location>
        <begin position="118"/>
        <end position="127"/>
    </location>
</feature>
<accession>E1QJ93</accession>
<gene>
    <name evidence="2" type="ordered locus">Deba_2273</name>
</gene>
<dbReference type="InterPro" id="IPR011051">
    <property type="entry name" value="RmlC_Cupin_sf"/>
</dbReference>
<dbReference type="Gene3D" id="2.60.120.10">
    <property type="entry name" value="Jelly Rolls"/>
    <property type="match status" value="1"/>
</dbReference>
<dbReference type="AlphaFoldDB" id="E1QJ93"/>
<organism evidence="2 3">
    <name type="scientific">Desulfarculus baarsii (strain ATCC 33931 / DSM 2075 / LMG 7858 / VKM B-1802 / 2st14)</name>
    <dbReference type="NCBI Taxonomy" id="644282"/>
    <lineage>
        <taxon>Bacteria</taxon>
        <taxon>Pseudomonadati</taxon>
        <taxon>Thermodesulfobacteriota</taxon>
        <taxon>Desulfarculia</taxon>
        <taxon>Desulfarculales</taxon>
        <taxon>Desulfarculaceae</taxon>
        <taxon>Desulfarculus</taxon>
    </lineage>
</organism>
<proteinExistence type="predicted"/>
<evidence type="ECO:0000313" key="2">
    <source>
        <dbReference type="EMBL" id="ADK85636.1"/>
    </source>
</evidence>
<dbReference type="Proteomes" id="UP000009047">
    <property type="component" value="Chromosome"/>
</dbReference>
<dbReference type="STRING" id="644282.Deba_2273"/>
<evidence type="ECO:0000313" key="3">
    <source>
        <dbReference type="Proteomes" id="UP000009047"/>
    </source>
</evidence>